<name>A0A3G5A3U4_9VIRU</name>
<evidence type="ECO:0000313" key="1">
    <source>
        <dbReference type="EMBL" id="AYV81154.1"/>
    </source>
</evidence>
<reference evidence="1" key="1">
    <citation type="submission" date="2018-10" db="EMBL/GenBank/DDBJ databases">
        <title>Hidden diversity of soil giant viruses.</title>
        <authorList>
            <person name="Schulz F."/>
            <person name="Alteio L."/>
            <person name="Goudeau D."/>
            <person name="Ryan E.M."/>
            <person name="Malmstrom R.R."/>
            <person name="Blanchard J."/>
            <person name="Woyke T."/>
        </authorList>
    </citation>
    <scope>NUCLEOTIDE SEQUENCE</scope>
    <source>
        <strain evidence="1">HAV1</strain>
    </source>
</reference>
<gene>
    <name evidence="1" type="ORF">Harvfovirus18_22</name>
</gene>
<proteinExistence type="predicted"/>
<protein>
    <submittedName>
        <fullName evidence="1">Putative ORFan</fullName>
    </submittedName>
</protein>
<sequence length="167" mass="19235">MAESKGLATEIKNKLRRQIDKLTYTSILDAIDATDDKKTIMEKIEIAKHFLIQYGCFDFHHDGIYFNSCLIQDFRNNKNEGIYCAKVTFNESTKVRVNSFKGNYSRYTLSNLGDYRGKSVINSRIYAADLYDDFMPRHFAGSVETRGGFVGWNWFKIHSKKKALGST</sequence>
<dbReference type="EMBL" id="MK072260">
    <property type="protein sequence ID" value="AYV81154.1"/>
    <property type="molecule type" value="Genomic_DNA"/>
</dbReference>
<accession>A0A3G5A3U4</accession>
<organism evidence="1">
    <name type="scientific">Harvfovirus sp</name>
    <dbReference type="NCBI Taxonomy" id="2487768"/>
    <lineage>
        <taxon>Viruses</taxon>
        <taxon>Varidnaviria</taxon>
        <taxon>Bamfordvirae</taxon>
        <taxon>Nucleocytoviricota</taxon>
        <taxon>Megaviricetes</taxon>
        <taxon>Imitervirales</taxon>
        <taxon>Mimiviridae</taxon>
        <taxon>Klosneuvirinae</taxon>
    </lineage>
</organism>